<name>A8PE42_COPC7</name>
<sequence>MTDTIVFRADSPITTITPILLCLDSSATEDQISRIVSPFLRTGKTSLVFKGLFEERNIRPFSLEERIPLHAISRGCTSIDIDFRQKQVRSLMYRFMKWNIDFITNATNMRQLTVRLPTTWRYHLSPEDVLALAKLPLLQELTLEGCISPFEDFDSLDGFVEQLERAFSSKAVPLRVCRLPRIASTAPGADEPAPQLGFWALTVLAECLSDTEIIRISIDSDFSTPLEGFPLTCIPSKSATRRLEVEDLRGKVMEGRMYRKLAIYLNRQFPNLEVMEVCGETRADVKESWMAVEEIWRDYKRCGILQ</sequence>
<gene>
    <name evidence="1" type="ORF">CC1G_09773</name>
</gene>
<dbReference type="Proteomes" id="UP000001861">
    <property type="component" value="Unassembled WGS sequence"/>
</dbReference>
<evidence type="ECO:0000313" key="2">
    <source>
        <dbReference type="Proteomes" id="UP000001861"/>
    </source>
</evidence>
<keyword evidence="2" id="KW-1185">Reference proteome</keyword>
<dbReference type="VEuPathDB" id="FungiDB:CC1G_09773"/>
<dbReference type="KEGG" id="cci:CC1G_09773"/>
<organism evidence="1 2">
    <name type="scientific">Coprinopsis cinerea (strain Okayama-7 / 130 / ATCC MYA-4618 / FGSC 9003)</name>
    <name type="common">Inky cap fungus</name>
    <name type="synonym">Hormographiella aspergillata</name>
    <dbReference type="NCBI Taxonomy" id="240176"/>
    <lineage>
        <taxon>Eukaryota</taxon>
        <taxon>Fungi</taxon>
        <taxon>Dikarya</taxon>
        <taxon>Basidiomycota</taxon>
        <taxon>Agaricomycotina</taxon>
        <taxon>Agaricomycetes</taxon>
        <taxon>Agaricomycetidae</taxon>
        <taxon>Agaricales</taxon>
        <taxon>Agaricineae</taxon>
        <taxon>Psathyrellaceae</taxon>
        <taxon>Coprinopsis</taxon>
    </lineage>
</organism>
<dbReference type="AlphaFoldDB" id="A8PE42"/>
<dbReference type="InParanoid" id="A8PE42"/>
<comment type="caution">
    <text evidence="1">The sequence shown here is derived from an EMBL/GenBank/DDBJ whole genome shotgun (WGS) entry which is preliminary data.</text>
</comment>
<accession>A8PE42</accession>
<dbReference type="RefSeq" id="XP_001840722.1">
    <property type="nucleotide sequence ID" value="XM_001840670.1"/>
</dbReference>
<evidence type="ECO:0008006" key="3">
    <source>
        <dbReference type="Google" id="ProtNLM"/>
    </source>
</evidence>
<reference evidence="1 2" key="1">
    <citation type="journal article" date="2010" name="Proc. Natl. Acad. Sci. U.S.A.">
        <title>Insights into evolution of multicellular fungi from the assembled chromosomes of the mushroom Coprinopsis cinerea (Coprinus cinereus).</title>
        <authorList>
            <person name="Stajich J.E."/>
            <person name="Wilke S.K."/>
            <person name="Ahren D."/>
            <person name="Au C.H."/>
            <person name="Birren B.W."/>
            <person name="Borodovsky M."/>
            <person name="Burns C."/>
            <person name="Canback B."/>
            <person name="Casselton L.A."/>
            <person name="Cheng C.K."/>
            <person name="Deng J."/>
            <person name="Dietrich F.S."/>
            <person name="Fargo D.C."/>
            <person name="Farman M.L."/>
            <person name="Gathman A.C."/>
            <person name="Goldberg J."/>
            <person name="Guigo R."/>
            <person name="Hoegger P.J."/>
            <person name="Hooker J.B."/>
            <person name="Huggins A."/>
            <person name="James T.Y."/>
            <person name="Kamada T."/>
            <person name="Kilaru S."/>
            <person name="Kodira C."/>
            <person name="Kues U."/>
            <person name="Kupfer D."/>
            <person name="Kwan H.S."/>
            <person name="Lomsadze A."/>
            <person name="Li W."/>
            <person name="Lilly W.W."/>
            <person name="Ma L.J."/>
            <person name="Mackey A.J."/>
            <person name="Manning G."/>
            <person name="Martin F."/>
            <person name="Muraguchi H."/>
            <person name="Natvig D.O."/>
            <person name="Palmerini H."/>
            <person name="Ramesh M.A."/>
            <person name="Rehmeyer C.J."/>
            <person name="Roe B.A."/>
            <person name="Shenoy N."/>
            <person name="Stanke M."/>
            <person name="Ter-Hovhannisyan V."/>
            <person name="Tunlid A."/>
            <person name="Velagapudi R."/>
            <person name="Vision T.J."/>
            <person name="Zeng Q."/>
            <person name="Zolan M.E."/>
            <person name="Pukkila P.J."/>
        </authorList>
    </citation>
    <scope>NUCLEOTIDE SEQUENCE [LARGE SCALE GENOMIC DNA]</scope>
    <source>
        <strain evidence="2">Okayama-7 / 130 / ATCC MYA-4618 / FGSC 9003</strain>
    </source>
</reference>
<evidence type="ECO:0000313" key="1">
    <source>
        <dbReference type="EMBL" id="EAU81131.1"/>
    </source>
</evidence>
<proteinExistence type="predicted"/>
<dbReference type="EMBL" id="AACS02000007">
    <property type="protein sequence ID" value="EAU81131.1"/>
    <property type="molecule type" value="Genomic_DNA"/>
</dbReference>
<dbReference type="GeneID" id="6017374"/>
<protein>
    <recommendedName>
        <fullName evidence="3">F-box domain-containing protein</fullName>
    </recommendedName>
</protein>